<evidence type="ECO:0000256" key="1">
    <source>
        <dbReference type="SAM" id="SignalP"/>
    </source>
</evidence>
<dbReference type="OMA" id="WSIWADA"/>
<dbReference type="eggNOG" id="ENOG502SRG4">
    <property type="taxonomic scope" value="Eukaryota"/>
</dbReference>
<evidence type="ECO:0000313" key="2">
    <source>
        <dbReference type="EMBL" id="AEO61221.1"/>
    </source>
</evidence>
<proteinExistence type="predicted"/>
<dbReference type="AlphaFoldDB" id="G2QMP1"/>
<reference evidence="2 3" key="1">
    <citation type="journal article" date="2011" name="Nat. Biotechnol.">
        <title>Comparative genomic analysis of the thermophilic biomass-degrading fungi Myceliophthora thermophila and Thielavia terrestris.</title>
        <authorList>
            <person name="Berka R.M."/>
            <person name="Grigoriev I.V."/>
            <person name="Otillar R."/>
            <person name="Salamov A."/>
            <person name="Grimwood J."/>
            <person name="Reid I."/>
            <person name="Ishmael N."/>
            <person name="John T."/>
            <person name="Darmond C."/>
            <person name="Moisan M.-C."/>
            <person name="Henrissat B."/>
            <person name="Coutinho P.M."/>
            <person name="Lombard V."/>
            <person name="Natvig D.O."/>
            <person name="Lindquist E."/>
            <person name="Schmutz J."/>
            <person name="Lucas S."/>
            <person name="Harris P."/>
            <person name="Powlowski J."/>
            <person name="Bellemare A."/>
            <person name="Taylor D."/>
            <person name="Butler G."/>
            <person name="de Vries R.P."/>
            <person name="Allijn I.E."/>
            <person name="van den Brink J."/>
            <person name="Ushinsky S."/>
            <person name="Storms R."/>
            <person name="Powell A.J."/>
            <person name="Paulsen I.T."/>
            <person name="Elbourne L.D.H."/>
            <person name="Baker S.E."/>
            <person name="Magnuson J."/>
            <person name="LaBoissiere S."/>
            <person name="Clutterbuck A.J."/>
            <person name="Martinez D."/>
            <person name="Wogulis M."/>
            <person name="de Leon A.L."/>
            <person name="Rey M.W."/>
            <person name="Tsang A."/>
        </authorList>
    </citation>
    <scope>NUCLEOTIDE SEQUENCE [LARGE SCALE GENOMIC DNA]</scope>
    <source>
        <strain evidence="3">ATCC 42464 / BCRC 31852 / DSM 1799</strain>
    </source>
</reference>
<protein>
    <recommendedName>
        <fullName evidence="4">Cell wall protein PhiA</fullName>
    </recommendedName>
</protein>
<evidence type="ECO:0000313" key="3">
    <source>
        <dbReference type="Proteomes" id="UP000007322"/>
    </source>
</evidence>
<dbReference type="PANTHER" id="PTHR42047">
    <property type="entry name" value="PROTEIN, PUTATIVE (AFU_ORTHOLOGUE AFUA_6G03560)-RELATED"/>
    <property type="match status" value="1"/>
</dbReference>
<dbReference type="InterPro" id="IPR052820">
    <property type="entry name" value="PhiA_domain"/>
</dbReference>
<feature type="signal peptide" evidence="1">
    <location>
        <begin position="1"/>
        <end position="17"/>
    </location>
</feature>
<dbReference type="Proteomes" id="UP000007322">
    <property type="component" value="Chromosome 6"/>
</dbReference>
<organism evidence="2 3">
    <name type="scientific">Thermothelomyces thermophilus (strain ATCC 42464 / BCRC 31852 / DSM 1799)</name>
    <name type="common">Sporotrichum thermophile</name>
    <dbReference type="NCBI Taxonomy" id="573729"/>
    <lineage>
        <taxon>Eukaryota</taxon>
        <taxon>Fungi</taxon>
        <taxon>Dikarya</taxon>
        <taxon>Ascomycota</taxon>
        <taxon>Pezizomycotina</taxon>
        <taxon>Sordariomycetes</taxon>
        <taxon>Sordariomycetidae</taxon>
        <taxon>Sordariales</taxon>
        <taxon>Chaetomiaceae</taxon>
        <taxon>Thermothelomyces</taxon>
    </lineage>
</organism>
<dbReference type="GeneID" id="11506344"/>
<feature type="chain" id="PRO_5003436468" description="Cell wall protein PhiA" evidence="1">
    <location>
        <begin position="18"/>
        <end position="188"/>
    </location>
</feature>
<sequence length="188" mass="20237">MKLSAAVLSLFAAASWAAPTSSPRRFSVMALRSASPIHFATVSATKNQLVLNLPGDKVDSQCADGETHTAATLYIKDGELFLYGPDDQVQQFFVDRSGMGQGVVQYFNRTENNVPGGRLELKGWAVDENDNLNFDGNSLLACPSQTDSSWTVWLALGIDRPGGNEGCLGFTARTLTSQDPVPCTYSSH</sequence>
<gene>
    <name evidence="2" type="ORF">MYCTH_75329</name>
</gene>
<evidence type="ECO:0008006" key="4">
    <source>
        <dbReference type="Google" id="ProtNLM"/>
    </source>
</evidence>
<dbReference type="OrthoDB" id="4093325at2759"/>
<name>G2QMP1_THET4</name>
<dbReference type="HOGENOM" id="CLU_097238_0_0_1"/>
<keyword evidence="3" id="KW-1185">Reference proteome</keyword>
<dbReference type="VEuPathDB" id="FungiDB:MYCTH_75329"/>
<accession>G2QMP1</accession>
<keyword evidence="1" id="KW-0732">Signal</keyword>
<dbReference type="EMBL" id="CP003007">
    <property type="protein sequence ID" value="AEO61221.1"/>
    <property type="molecule type" value="Genomic_DNA"/>
</dbReference>
<dbReference type="RefSeq" id="XP_003666466.1">
    <property type="nucleotide sequence ID" value="XM_003666418.1"/>
</dbReference>
<dbReference type="InParanoid" id="G2QMP1"/>
<dbReference type="KEGG" id="mtm:MYCTH_75329"/>
<dbReference type="PANTHER" id="PTHR42047:SF1">
    <property type="entry name" value="PROTEIN, PUTATIVE (AFU_ORTHOLOGUE AFUA_6G03560)-RELATED"/>
    <property type="match status" value="1"/>
</dbReference>